<dbReference type="GeneID" id="9818654"/>
<proteinExistence type="predicted"/>
<organism evidence="3 4">
    <name type="scientific">Caenorhabditis remanei</name>
    <name type="common">Caenorhabditis vulgaris</name>
    <dbReference type="NCBI Taxonomy" id="31234"/>
    <lineage>
        <taxon>Eukaryota</taxon>
        <taxon>Metazoa</taxon>
        <taxon>Ecdysozoa</taxon>
        <taxon>Nematoda</taxon>
        <taxon>Chromadorea</taxon>
        <taxon>Rhabditida</taxon>
        <taxon>Rhabditina</taxon>
        <taxon>Rhabditomorpha</taxon>
        <taxon>Rhabditoidea</taxon>
        <taxon>Rhabditidae</taxon>
        <taxon>Peloderinae</taxon>
        <taxon>Caenorhabditis</taxon>
    </lineage>
</organism>
<sequence length="158" mass="17887">MFSLRFFVFVFFLTGNLLGFVYQPDTKSTITNEIISNKLGNEQEVEGVIIRSLNELLIAVHSRNYDKIKNLLHADFRYKGCDSTENIETYTRAFTLMPKGIILSFKLASFGADNTTASSIAFKAVFTAKIEEEERTGLVQMTLDKKLMVFTEGQTIDC</sequence>
<accession>A0A6A5FVQ0</accession>
<dbReference type="CTD" id="9818654"/>
<feature type="chain" id="PRO_5025629283" description="NTF2-like domain-containing protein" evidence="1">
    <location>
        <begin position="20"/>
        <end position="158"/>
    </location>
</feature>
<evidence type="ECO:0000259" key="2">
    <source>
        <dbReference type="Pfam" id="PF26530"/>
    </source>
</evidence>
<dbReference type="AlphaFoldDB" id="A0A6A5FVQ0"/>
<name>A0A6A5FVQ0_CAERE</name>
<dbReference type="InterPro" id="IPR058721">
    <property type="entry name" value="NTF2_3"/>
</dbReference>
<dbReference type="EMBL" id="WUAV01000006">
    <property type="protein sequence ID" value="KAF1746626.1"/>
    <property type="molecule type" value="Genomic_DNA"/>
</dbReference>
<reference evidence="3 4" key="1">
    <citation type="submission" date="2019-12" db="EMBL/GenBank/DDBJ databases">
        <title>Chromosome-level assembly of the Caenorhabditis remanei genome.</title>
        <authorList>
            <person name="Teterina A.A."/>
            <person name="Willis J.H."/>
            <person name="Phillips P.C."/>
        </authorList>
    </citation>
    <scope>NUCLEOTIDE SEQUENCE [LARGE SCALE GENOMIC DNA]</scope>
    <source>
        <strain evidence="3 4">PX506</strain>
        <tissue evidence="3">Whole organism</tissue>
    </source>
</reference>
<comment type="caution">
    <text evidence="3">The sequence shown here is derived from an EMBL/GenBank/DDBJ whole genome shotgun (WGS) entry which is preliminary data.</text>
</comment>
<evidence type="ECO:0000313" key="4">
    <source>
        <dbReference type="Proteomes" id="UP000483820"/>
    </source>
</evidence>
<gene>
    <name evidence="3" type="ORF">GCK72_023083</name>
</gene>
<protein>
    <recommendedName>
        <fullName evidence="2">NTF2-like domain-containing protein</fullName>
    </recommendedName>
</protein>
<feature type="signal peptide" evidence="1">
    <location>
        <begin position="1"/>
        <end position="19"/>
    </location>
</feature>
<dbReference type="Pfam" id="PF26530">
    <property type="entry name" value="NTF2_3"/>
    <property type="match status" value="1"/>
</dbReference>
<dbReference type="KEGG" id="crq:GCK72_023083"/>
<feature type="domain" description="NTF2-like" evidence="2">
    <location>
        <begin position="49"/>
        <end position="158"/>
    </location>
</feature>
<dbReference type="Proteomes" id="UP000483820">
    <property type="component" value="Chromosome X"/>
</dbReference>
<keyword evidence="1" id="KW-0732">Signal</keyword>
<evidence type="ECO:0000313" key="3">
    <source>
        <dbReference type="EMBL" id="KAF1746626.1"/>
    </source>
</evidence>
<evidence type="ECO:0000256" key="1">
    <source>
        <dbReference type="SAM" id="SignalP"/>
    </source>
</evidence>
<dbReference type="RefSeq" id="XP_003103340.2">
    <property type="nucleotide sequence ID" value="XM_003103292.2"/>
</dbReference>